<dbReference type="EMBL" id="CAJVPU010000979">
    <property type="protein sequence ID" value="CAG8467569.1"/>
    <property type="molecule type" value="Genomic_DNA"/>
</dbReference>
<comment type="caution">
    <text evidence="1">The sequence shown here is derived from an EMBL/GenBank/DDBJ whole genome shotgun (WGS) entry which is preliminary data.</text>
</comment>
<gene>
    <name evidence="1" type="ORF">DHETER_LOCUS1565</name>
</gene>
<evidence type="ECO:0000313" key="2">
    <source>
        <dbReference type="Proteomes" id="UP000789702"/>
    </source>
</evidence>
<sequence length="660" mass="74773">YYEASIYELKDYVKNLKNDEILQNLLPAIENIVEEKESTKGTAKDCIEDYEKLPKFTWKEFNERVHSGVIGSDITNDFYNKHQNISITEEFDAPETPLLLTEEPSKKNSMISKYIYHLQGKSTPQKENTFATFIDILNSKYYLKAPIAQHTHSRFATQTMASMVIAKIEGVEKDYVSDRFSMATSLDSPINSLSSDDGELPSNMEHIKFHRYKLTSKAMVNVNDKIPVMRFTFTKIYQYSNDNNERFYPGSYIELFAKVKGQMVTRKYSPLEGKISKSFSIYIKIYPTGLLSRHLNKQLLGYEVLVRGPFDLKLSPYTGMLPFTVKGSLLNPNSLDGCWNELYMIAGGTGVTPMLQLIKYHLEQSSKQINEVDNYKRMNLLYANDTVEDIIDGILLEDLALTSRGQLTVTYCLSNPPEEWKGLSGIIDLNLLSEWLSKMGCDLSSYSPEQYQSSSNVGNIFLSSSVRYVGYNDIYNIKDDQKNSKRSFVSSLSQINEILHETQSSKRSSKTSLQLNENFHETQSSKRSSKTSLQLDRETSDDSNNKFTLQKGVSKKNSQQSIDLNTLPSALRTGDLQSSTSRSSPAITTPGDDTINNENESTFKETSPSGEISPLFDKSSGINFLHRKIIVCGPNGMVKVVEHALYNMGYNENDIILLYS</sequence>
<reference evidence="1" key="1">
    <citation type="submission" date="2021-06" db="EMBL/GenBank/DDBJ databases">
        <authorList>
            <person name="Kallberg Y."/>
            <person name="Tangrot J."/>
            <person name="Rosling A."/>
        </authorList>
    </citation>
    <scope>NUCLEOTIDE SEQUENCE</scope>
    <source>
        <strain evidence="1">IL203A</strain>
    </source>
</reference>
<feature type="non-terminal residue" evidence="1">
    <location>
        <position position="1"/>
    </location>
</feature>
<name>A0ACA9KDS1_9GLOM</name>
<evidence type="ECO:0000313" key="1">
    <source>
        <dbReference type="EMBL" id="CAG8467569.1"/>
    </source>
</evidence>
<organism evidence="1 2">
    <name type="scientific">Dentiscutata heterogama</name>
    <dbReference type="NCBI Taxonomy" id="1316150"/>
    <lineage>
        <taxon>Eukaryota</taxon>
        <taxon>Fungi</taxon>
        <taxon>Fungi incertae sedis</taxon>
        <taxon>Mucoromycota</taxon>
        <taxon>Glomeromycotina</taxon>
        <taxon>Glomeromycetes</taxon>
        <taxon>Diversisporales</taxon>
        <taxon>Gigasporaceae</taxon>
        <taxon>Dentiscutata</taxon>
    </lineage>
</organism>
<proteinExistence type="predicted"/>
<accession>A0ACA9KDS1</accession>
<protein>
    <submittedName>
        <fullName evidence="1">3966_t:CDS:1</fullName>
    </submittedName>
</protein>
<dbReference type="Proteomes" id="UP000789702">
    <property type="component" value="Unassembled WGS sequence"/>
</dbReference>
<keyword evidence="2" id="KW-1185">Reference proteome</keyword>